<protein>
    <recommendedName>
        <fullName evidence="3">Helix-turn-helix domain-containing protein</fullName>
    </recommendedName>
</protein>
<name>A0ABT1PJS9_9ACTN</name>
<evidence type="ECO:0008006" key="3">
    <source>
        <dbReference type="Google" id="ProtNLM"/>
    </source>
</evidence>
<dbReference type="Proteomes" id="UP001206206">
    <property type="component" value="Unassembled WGS sequence"/>
</dbReference>
<evidence type="ECO:0000313" key="2">
    <source>
        <dbReference type="Proteomes" id="UP001206206"/>
    </source>
</evidence>
<dbReference type="RefSeq" id="WP_255930383.1">
    <property type="nucleotide sequence ID" value="NZ_JANFNH010000028.1"/>
</dbReference>
<gene>
    <name evidence="1" type="ORF">NON19_21340</name>
</gene>
<accession>A0ABT1PJS9</accession>
<evidence type="ECO:0000313" key="1">
    <source>
        <dbReference type="EMBL" id="MCQ4044503.1"/>
    </source>
</evidence>
<comment type="caution">
    <text evidence="1">The sequence shown here is derived from an EMBL/GenBank/DDBJ whole genome shotgun (WGS) entry which is preliminary data.</text>
</comment>
<reference evidence="1 2" key="1">
    <citation type="submission" date="2022-06" db="EMBL/GenBank/DDBJ databases">
        <title>Draft genome sequence of type strain Streptomyces rubrisoli DSM 42083.</title>
        <authorList>
            <person name="Duangmal K."/>
            <person name="Klaysubun C."/>
        </authorList>
    </citation>
    <scope>NUCLEOTIDE SEQUENCE [LARGE SCALE GENOMIC DNA]</scope>
    <source>
        <strain evidence="1 2">DSM 42083</strain>
    </source>
</reference>
<keyword evidence="2" id="KW-1185">Reference proteome</keyword>
<sequence length="206" mass="23100">MPFNTAAADARAAILTVLSSWSGLIARERKLAPPARTVRSLVEFAVRHIDWLTAHFAAADLTREVAHLVRGAQQVVQPGAGRRVVVGACMEPECSGTLVAVVLPREHGEPNRIVCTADHGHAWPEHEWLRLRHRMERGQTRTAVPSVARTIRWLSAADISHLWHVAPGSVYRLASEHQWRRRNHSGRTYYHEADVHHALSRRVTSV</sequence>
<organism evidence="1 2">
    <name type="scientific">Streptantibioticus rubrisoli</name>
    <dbReference type="NCBI Taxonomy" id="1387313"/>
    <lineage>
        <taxon>Bacteria</taxon>
        <taxon>Bacillati</taxon>
        <taxon>Actinomycetota</taxon>
        <taxon>Actinomycetes</taxon>
        <taxon>Kitasatosporales</taxon>
        <taxon>Streptomycetaceae</taxon>
        <taxon>Streptantibioticus</taxon>
    </lineage>
</organism>
<dbReference type="EMBL" id="JANFNH010000028">
    <property type="protein sequence ID" value="MCQ4044503.1"/>
    <property type="molecule type" value="Genomic_DNA"/>
</dbReference>
<proteinExistence type="predicted"/>